<dbReference type="OrthoDB" id="378644at2"/>
<dbReference type="EMBL" id="VSSR01000008">
    <property type="protein sequence ID" value="TYL87445.1"/>
    <property type="molecule type" value="Genomic_DNA"/>
</dbReference>
<dbReference type="Proteomes" id="UP000324853">
    <property type="component" value="Unassembled WGS sequence"/>
</dbReference>
<dbReference type="AlphaFoldDB" id="A0A5S4WZK4"/>
<sequence>MKRAEANEAAPIVDRMLQALLGTVPAKGRPGSDARTAIGDTRANAYKLCIDDALGPPLDECFDLARQAGSTFQNLNYVREQIELEQPVGLGGTLVRDAGIRLCLATQCRVIGSMTFVSRQDVAEIKAELLQPFQDAEEIAADGMDQMTFQMLVALHGAVTNHLVVTARPLPRMTSFEFFEPLPSLVMAYRLYDDASRCDELREENKVVHPAFCPRLGQALSA</sequence>
<gene>
    <name evidence="1" type="ORF">FXB38_04825</name>
</gene>
<accession>A0A5S4WZK4</accession>
<protein>
    <submittedName>
        <fullName evidence="1">Uncharacterized protein</fullName>
    </submittedName>
</protein>
<name>A0A5S4WZK4_9BRAD</name>
<evidence type="ECO:0000313" key="1">
    <source>
        <dbReference type="EMBL" id="TYL87445.1"/>
    </source>
</evidence>
<evidence type="ECO:0000313" key="2">
    <source>
        <dbReference type="Proteomes" id="UP000324853"/>
    </source>
</evidence>
<keyword evidence="2" id="KW-1185">Reference proteome</keyword>
<organism evidence="1 2">
    <name type="scientific">Bradyrhizobium cytisi</name>
    <dbReference type="NCBI Taxonomy" id="515489"/>
    <lineage>
        <taxon>Bacteria</taxon>
        <taxon>Pseudomonadati</taxon>
        <taxon>Pseudomonadota</taxon>
        <taxon>Alphaproteobacteria</taxon>
        <taxon>Hyphomicrobiales</taxon>
        <taxon>Nitrobacteraceae</taxon>
        <taxon>Bradyrhizobium</taxon>
    </lineage>
</organism>
<comment type="caution">
    <text evidence="1">The sequence shown here is derived from an EMBL/GenBank/DDBJ whole genome shotgun (WGS) entry which is preliminary data.</text>
</comment>
<reference evidence="1 2" key="1">
    <citation type="submission" date="2019-08" db="EMBL/GenBank/DDBJ databases">
        <title>Bradyrhizobium hipponensis sp. nov., a rhizobium isolated from a Lupinus angustifolius root nodule in Tunisia.</title>
        <authorList>
            <person name="Off K."/>
            <person name="Rejili M."/>
            <person name="Mars M."/>
            <person name="Brachmann A."/>
            <person name="Marin M."/>
        </authorList>
    </citation>
    <scope>NUCLEOTIDE SEQUENCE [LARGE SCALE GENOMIC DNA]</scope>
    <source>
        <strain evidence="1 2">CTAW11</strain>
    </source>
</reference>
<dbReference type="RefSeq" id="WP_148749622.1">
    <property type="nucleotide sequence ID" value="NZ_VSSR01000008.1"/>
</dbReference>
<proteinExistence type="predicted"/>